<organism evidence="1 2">
    <name type="scientific">Henosepilachna vigintioctopunctata</name>
    <dbReference type="NCBI Taxonomy" id="420089"/>
    <lineage>
        <taxon>Eukaryota</taxon>
        <taxon>Metazoa</taxon>
        <taxon>Ecdysozoa</taxon>
        <taxon>Arthropoda</taxon>
        <taxon>Hexapoda</taxon>
        <taxon>Insecta</taxon>
        <taxon>Pterygota</taxon>
        <taxon>Neoptera</taxon>
        <taxon>Endopterygota</taxon>
        <taxon>Coleoptera</taxon>
        <taxon>Polyphaga</taxon>
        <taxon>Cucujiformia</taxon>
        <taxon>Coccinelloidea</taxon>
        <taxon>Coccinellidae</taxon>
        <taxon>Epilachninae</taxon>
        <taxon>Epilachnini</taxon>
        <taxon>Henosepilachna</taxon>
    </lineage>
</organism>
<dbReference type="AlphaFoldDB" id="A0AAW1U527"/>
<gene>
    <name evidence="1" type="ORF">WA026_006001</name>
</gene>
<evidence type="ECO:0008006" key="3">
    <source>
        <dbReference type="Google" id="ProtNLM"/>
    </source>
</evidence>
<accession>A0AAW1U527</accession>
<reference evidence="1 2" key="1">
    <citation type="submission" date="2023-03" db="EMBL/GenBank/DDBJ databases">
        <title>Genome insight into feeding habits of ladybird beetles.</title>
        <authorList>
            <person name="Li H.-S."/>
            <person name="Huang Y.-H."/>
            <person name="Pang H."/>
        </authorList>
    </citation>
    <scope>NUCLEOTIDE SEQUENCE [LARGE SCALE GENOMIC DNA]</scope>
    <source>
        <strain evidence="1">SYSU_2023b</strain>
        <tissue evidence="1">Whole body</tissue>
    </source>
</reference>
<keyword evidence="2" id="KW-1185">Reference proteome</keyword>
<evidence type="ECO:0000313" key="2">
    <source>
        <dbReference type="Proteomes" id="UP001431783"/>
    </source>
</evidence>
<comment type="caution">
    <text evidence="1">The sequence shown here is derived from an EMBL/GenBank/DDBJ whole genome shotgun (WGS) entry which is preliminary data.</text>
</comment>
<name>A0AAW1U527_9CUCU</name>
<evidence type="ECO:0000313" key="1">
    <source>
        <dbReference type="EMBL" id="KAK9875210.1"/>
    </source>
</evidence>
<proteinExistence type="predicted"/>
<sequence length="110" mass="12132">MAGCRGNGDARLEEGMQEPDGMERNKKVVVFLLGVGEVILDFPRRVFITWNAVSFATTMACSCGSPACSHAVLADVIRAVSNLTDQERVTILKVLARDELLKREQHLKVM</sequence>
<dbReference type="Proteomes" id="UP001431783">
    <property type="component" value="Unassembled WGS sequence"/>
</dbReference>
<protein>
    <recommendedName>
        <fullName evidence="3">SWIM-type domain-containing protein</fullName>
    </recommendedName>
</protein>
<dbReference type="EMBL" id="JARQZJ010000032">
    <property type="protein sequence ID" value="KAK9875210.1"/>
    <property type="molecule type" value="Genomic_DNA"/>
</dbReference>